<comment type="catalytic activity">
    <reaction evidence="1">
        <text>Exolytic cleavage of the (1-&gt;4)-beta-glycosidic linkage between N-acetylmuramic acid (MurNAc) and N-acetylglucosamine (GlcNAc) residues in peptidoglycan, from either the reducing or the non-reducing ends of the peptidoglycan chains, with concomitant formation of a 1,6-anhydrobond in the MurNAc residue.</text>
        <dbReference type="EC" id="4.2.2.n1"/>
    </reaction>
</comment>
<feature type="domain" description="Lytic transglycosylase MltA" evidence="7">
    <location>
        <begin position="127"/>
        <end position="282"/>
    </location>
</feature>
<dbReference type="SMART" id="SM00925">
    <property type="entry name" value="MltA"/>
    <property type="match status" value="1"/>
</dbReference>
<evidence type="ECO:0000313" key="8">
    <source>
        <dbReference type="EMBL" id="MBM6928467.1"/>
    </source>
</evidence>
<dbReference type="PANTHER" id="PTHR30124">
    <property type="entry name" value="MEMBRANE-BOUND LYTIC MUREIN TRANSGLYCOSYLASE A"/>
    <property type="match status" value="1"/>
</dbReference>
<dbReference type="InterPro" id="IPR036908">
    <property type="entry name" value="RlpA-like_sf"/>
</dbReference>
<gene>
    <name evidence="8" type="ORF">H5985_04190</name>
</gene>
<keyword evidence="3" id="KW-0456">Lyase</keyword>
<dbReference type="RefSeq" id="WP_205050064.1">
    <property type="nucleotide sequence ID" value="NZ_JACJKX010000006.1"/>
</dbReference>
<feature type="signal peptide" evidence="6">
    <location>
        <begin position="1"/>
        <end position="18"/>
    </location>
</feature>
<name>A0ABS2GUE1_9BURK</name>
<evidence type="ECO:0000313" key="9">
    <source>
        <dbReference type="Proteomes" id="UP000777002"/>
    </source>
</evidence>
<accession>A0ABS2GUE1</accession>
<dbReference type="EMBL" id="JACJKX010000006">
    <property type="protein sequence ID" value="MBM6928467.1"/>
    <property type="molecule type" value="Genomic_DNA"/>
</dbReference>
<dbReference type="PIRSF" id="PIRSF019422">
    <property type="entry name" value="MltA"/>
    <property type="match status" value="1"/>
</dbReference>
<dbReference type="Gene3D" id="2.40.240.50">
    <property type="entry name" value="Barwin-like endoglucanases"/>
    <property type="match status" value="1"/>
</dbReference>
<keyword evidence="6" id="KW-0732">Signal</keyword>
<proteinExistence type="predicted"/>
<reference evidence="8 9" key="1">
    <citation type="journal article" date="2021" name="Sci. Rep.">
        <title>The distribution of antibiotic resistance genes in chicken gut microbiota commensals.</title>
        <authorList>
            <person name="Juricova H."/>
            <person name="Matiasovicova J."/>
            <person name="Kubasova T."/>
            <person name="Cejkova D."/>
            <person name="Rychlik I."/>
        </authorList>
    </citation>
    <scope>NUCLEOTIDE SEQUENCE [LARGE SCALE GENOMIC DNA]</scope>
    <source>
        <strain evidence="8 9">An562</strain>
    </source>
</reference>
<evidence type="ECO:0000256" key="2">
    <source>
        <dbReference type="ARBA" id="ARBA00012587"/>
    </source>
</evidence>
<dbReference type="CDD" id="cd14668">
    <property type="entry name" value="mlta_B"/>
    <property type="match status" value="1"/>
</dbReference>
<comment type="caution">
    <text evidence="8">The sequence shown here is derived from an EMBL/GenBank/DDBJ whole genome shotgun (WGS) entry which is preliminary data.</text>
</comment>
<dbReference type="PROSITE" id="PS51257">
    <property type="entry name" value="PROKAR_LIPOPROTEIN"/>
    <property type="match status" value="1"/>
</dbReference>
<keyword evidence="4" id="KW-0961">Cell wall biogenesis/degradation</keyword>
<evidence type="ECO:0000259" key="7">
    <source>
        <dbReference type="SMART" id="SM00925"/>
    </source>
</evidence>
<dbReference type="PANTHER" id="PTHR30124:SF0">
    <property type="entry name" value="MEMBRANE-BOUND LYTIC MUREIN TRANSGLYCOSYLASE A"/>
    <property type="match status" value="1"/>
</dbReference>
<dbReference type="InterPro" id="IPR005300">
    <property type="entry name" value="MltA_B"/>
</dbReference>
<evidence type="ECO:0000256" key="4">
    <source>
        <dbReference type="ARBA" id="ARBA00023316"/>
    </source>
</evidence>
<evidence type="ECO:0000256" key="1">
    <source>
        <dbReference type="ARBA" id="ARBA00001420"/>
    </source>
</evidence>
<keyword evidence="9" id="KW-1185">Reference proteome</keyword>
<dbReference type="Pfam" id="PF06725">
    <property type="entry name" value="3D"/>
    <property type="match status" value="1"/>
</dbReference>
<evidence type="ECO:0000256" key="6">
    <source>
        <dbReference type="SAM" id="SignalP"/>
    </source>
</evidence>
<organism evidence="8 9">
    <name type="scientific">Parasutterella secunda</name>
    <dbReference type="NCBI Taxonomy" id="626947"/>
    <lineage>
        <taxon>Bacteria</taxon>
        <taxon>Pseudomonadati</taxon>
        <taxon>Pseudomonadota</taxon>
        <taxon>Betaproteobacteria</taxon>
        <taxon>Burkholderiales</taxon>
        <taxon>Sutterellaceae</taxon>
        <taxon>Parasutterella</taxon>
    </lineage>
</organism>
<dbReference type="CDD" id="cd14485">
    <property type="entry name" value="mltA_like_LT_A"/>
    <property type="match status" value="1"/>
</dbReference>
<evidence type="ECO:0000256" key="3">
    <source>
        <dbReference type="ARBA" id="ARBA00023239"/>
    </source>
</evidence>
<dbReference type="EC" id="4.2.2.n1" evidence="2"/>
<protein>
    <recommendedName>
        <fullName evidence="2">peptidoglycan lytic exotransglycosylase</fullName>
        <ecNumber evidence="2">4.2.2.n1</ecNumber>
    </recommendedName>
    <alternativeName>
        <fullName evidence="5">Murein hydrolase A</fullName>
    </alternativeName>
</protein>
<sequence>MRISRICALVGMAAIVAACTTTPPEKPVKPGEMKLTFKQIEYAQLPPMPEENWQPALVAFKESCKKMMTKPGWEDVCAKAQNIPLAQARTFFAAYFTPYQAIAQSADQKGQVTETYTGKMTGYYEPILYGSRTKKAPYIYPLHTMPSDLITVDLEELYPQLKGLRLRGQVQGNRLVPYNSRAEMTKRNLDKYAIAWVEDPVAAFFLQIQGSGRIVLPDGSYMRVGYGDVNGHPYRGIGNYLVRQGYLKSHELSMQSIQAWARKNPKKVQSVLNQNPSYVFFVERKDQDPRQGPIGAQGVPLTDLGSVAVDRRFYQLGWPIVVDVEQTNPDMKFTRAVVAQDTGGAIRGPIRFDFYWGSGDDAALSAGRQNSQVKAWVLLPNGMQPPSRPD</sequence>
<dbReference type="SUPFAM" id="SSF50685">
    <property type="entry name" value="Barwin-like endoglucanases"/>
    <property type="match status" value="1"/>
</dbReference>
<dbReference type="Gene3D" id="2.40.40.10">
    <property type="entry name" value="RlpA-like domain"/>
    <property type="match status" value="1"/>
</dbReference>
<dbReference type="Proteomes" id="UP000777002">
    <property type="component" value="Unassembled WGS sequence"/>
</dbReference>
<feature type="chain" id="PRO_5046345869" description="peptidoglycan lytic exotransglycosylase" evidence="6">
    <location>
        <begin position="19"/>
        <end position="390"/>
    </location>
</feature>
<evidence type="ECO:0000256" key="5">
    <source>
        <dbReference type="ARBA" id="ARBA00030918"/>
    </source>
</evidence>
<dbReference type="InterPro" id="IPR010611">
    <property type="entry name" value="3D_dom"/>
</dbReference>
<dbReference type="InterPro" id="IPR026044">
    <property type="entry name" value="MltA"/>
</dbReference>
<dbReference type="Pfam" id="PF03562">
    <property type="entry name" value="MltA"/>
    <property type="match status" value="1"/>
</dbReference>